<evidence type="ECO:0000256" key="2">
    <source>
        <dbReference type="ARBA" id="ARBA00022737"/>
    </source>
</evidence>
<dbReference type="SUPFAM" id="SSF50978">
    <property type="entry name" value="WD40 repeat-like"/>
    <property type="match status" value="1"/>
</dbReference>
<reference evidence="5" key="1">
    <citation type="journal article" date="2012" name="Science">
        <title>The Paleozoic origin of enzymatic lignin decomposition reconstructed from 31 fungal genomes.</title>
        <authorList>
            <person name="Floudas D."/>
            <person name="Binder M."/>
            <person name="Riley R."/>
            <person name="Barry K."/>
            <person name="Blanchette R.A."/>
            <person name="Henrissat B."/>
            <person name="Martinez A.T."/>
            <person name="Otillar R."/>
            <person name="Spatafora J.W."/>
            <person name="Yadav J.S."/>
            <person name="Aerts A."/>
            <person name="Benoit I."/>
            <person name="Boyd A."/>
            <person name="Carlson A."/>
            <person name="Copeland A."/>
            <person name="Coutinho P.M."/>
            <person name="de Vries R.P."/>
            <person name="Ferreira P."/>
            <person name="Findley K."/>
            <person name="Foster B."/>
            <person name="Gaskell J."/>
            <person name="Glotzer D."/>
            <person name="Gorecki P."/>
            <person name="Heitman J."/>
            <person name="Hesse C."/>
            <person name="Hori C."/>
            <person name="Igarashi K."/>
            <person name="Jurgens J.A."/>
            <person name="Kallen N."/>
            <person name="Kersten P."/>
            <person name="Kohler A."/>
            <person name="Kuees U."/>
            <person name="Kumar T.K.A."/>
            <person name="Kuo A."/>
            <person name="LaButti K."/>
            <person name="Larrondo L.F."/>
            <person name="Lindquist E."/>
            <person name="Ling A."/>
            <person name="Lombard V."/>
            <person name="Lucas S."/>
            <person name="Lundell T."/>
            <person name="Martin R."/>
            <person name="McLaughlin D.J."/>
            <person name="Morgenstern I."/>
            <person name="Morin E."/>
            <person name="Murat C."/>
            <person name="Nagy L.G."/>
            <person name="Nolan M."/>
            <person name="Ohm R.A."/>
            <person name="Patyshakuliyeva A."/>
            <person name="Rokas A."/>
            <person name="Ruiz-Duenas F.J."/>
            <person name="Sabat G."/>
            <person name="Salamov A."/>
            <person name="Samejima M."/>
            <person name="Schmutz J."/>
            <person name="Slot J.C."/>
            <person name="St John F."/>
            <person name="Stenlid J."/>
            <person name="Sun H."/>
            <person name="Sun S."/>
            <person name="Syed K."/>
            <person name="Tsang A."/>
            <person name="Wiebenga A."/>
            <person name="Young D."/>
            <person name="Pisabarro A."/>
            <person name="Eastwood D.C."/>
            <person name="Martin F."/>
            <person name="Cullen D."/>
            <person name="Grigoriev I.V."/>
            <person name="Hibbett D.S."/>
        </authorList>
    </citation>
    <scope>NUCLEOTIDE SEQUENCE [LARGE SCALE GENOMIC DNA]</scope>
    <source>
        <strain evidence="5">RWD-64-598 SS2</strain>
    </source>
</reference>
<dbReference type="GeneID" id="19210342"/>
<dbReference type="EMBL" id="JH711578">
    <property type="protein sequence ID" value="EIW80886.1"/>
    <property type="molecule type" value="Genomic_DNA"/>
</dbReference>
<dbReference type="InterPro" id="IPR015943">
    <property type="entry name" value="WD40/YVTN_repeat-like_dom_sf"/>
</dbReference>
<comment type="caution">
    <text evidence="4">The sequence shown here is derived from an EMBL/GenBank/DDBJ whole genome shotgun (WGS) entry which is preliminary data.</text>
</comment>
<keyword evidence="1 3" id="KW-0853">WD repeat</keyword>
<evidence type="ECO:0000256" key="1">
    <source>
        <dbReference type="ARBA" id="ARBA00022574"/>
    </source>
</evidence>
<evidence type="ECO:0000256" key="3">
    <source>
        <dbReference type="PROSITE-ProRule" id="PRU00221"/>
    </source>
</evidence>
<name>A0A5M3MPB8_CONPW</name>
<dbReference type="Pfam" id="PF23761">
    <property type="entry name" value="Beta-prop_DCAF4"/>
    <property type="match status" value="1"/>
</dbReference>
<gene>
    <name evidence="4" type="ORF">CONPUDRAFT_82017</name>
</gene>
<protein>
    <recommendedName>
        <fullName evidence="6">WD40 repeat-like protein</fullName>
    </recommendedName>
</protein>
<dbReference type="OrthoDB" id="128867at2759"/>
<feature type="repeat" description="WD" evidence="3">
    <location>
        <begin position="352"/>
        <end position="383"/>
    </location>
</feature>
<sequence>MPRELPGLWWDEQRNRYFPLSAKPALVSSASAANTQTPGIAAVAGSAATPRHTTNRIDLSRRDRRLRADSSFWGIESLKRARDASQRERIRRQIQASQICQTSRVTRTVLPLPDNVPLASFETTKRGSRTWSFAGDSLGWFYSSNASDEDDVSTAFSNDWKAEFNLMSEVSSICTDQDLCIATAFGRESKILLFPLRETFVGITVLKISARYVHDIRASSLRGENLVLGASGQALLVSNVGTSHTYTSLQTGSDVFSLLQDENVVYTGARNGNILRFDTRIEGSKPDDLFRKTGRHGGLTSITSLNRVREWQLLVGQIDGRLGTFDLRFVRSNHPLLTYTGNVNSYAITAPVTVDPHEDFLFAAGQDRRVRIWSVSTGGKPLNDGMPPSMDSLRLFQRVYRHPICALKAVAGDGGTGTSLYVASGSDLCEYNLGECVGPRVF</sequence>
<dbReference type="OMA" id="IRGWSLH"/>
<dbReference type="PROSITE" id="PS50082">
    <property type="entry name" value="WD_REPEATS_2"/>
    <property type="match status" value="1"/>
</dbReference>
<dbReference type="GO" id="GO:0080008">
    <property type="term" value="C:Cul4-RING E3 ubiquitin ligase complex"/>
    <property type="evidence" value="ECO:0007669"/>
    <property type="project" value="TreeGrafter"/>
</dbReference>
<proteinExistence type="predicted"/>
<dbReference type="InterPro" id="IPR036322">
    <property type="entry name" value="WD40_repeat_dom_sf"/>
</dbReference>
<evidence type="ECO:0008006" key="6">
    <source>
        <dbReference type="Google" id="ProtNLM"/>
    </source>
</evidence>
<evidence type="ECO:0000313" key="4">
    <source>
        <dbReference type="EMBL" id="EIW80886.1"/>
    </source>
</evidence>
<dbReference type="PANTHER" id="PTHR44472:SF1">
    <property type="entry name" value="DDB1 AND CUL4 ASSOCIATED FACTOR 4"/>
    <property type="match status" value="1"/>
</dbReference>
<keyword evidence="2" id="KW-0677">Repeat</keyword>
<dbReference type="InterPro" id="IPR052254">
    <property type="entry name" value="CUL4-DDB1_E3_ligase_receptor"/>
</dbReference>
<dbReference type="KEGG" id="cput:CONPUDRAFT_82017"/>
<dbReference type="Gene3D" id="2.130.10.10">
    <property type="entry name" value="YVTN repeat-like/Quinoprotein amine dehydrogenase"/>
    <property type="match status" value="1"/>
</dbReference>
<dbReference type="InterPro" id="IPR001680">
    <property type="entry name" value="WD40_rpt"/>
</dbReference>
<keyword evidence="5" id="KW-1185">Reference proteome</keyword>
<dbReference type="Proteomes" id="UP000053558">
    <property type="component" value="Unassembled WGS sequence"/>
</dbReference>
<organism evidence="4 5">
    <name type="scientific">Coniophora puteana (strain RWD-64-598)</name>
    <name type="common">Brown rot fungus</name>
    <dbReference type="NCBI Taxonomy" id="741705"/>
    <lineage>
        <taxon>Eukaryota</taxon>
        <taxon>Fungi</taxon>
        <taxon>Dikarya</taxon>
        <taxon>Basidiomycota</taxon>
        <taxon>Agaricomycotina</taxon>
        <taxon>Agaricomycetes</taxon>
        <taxon>Agaricomycetidae</taxon>
        <taxon>Boletales</taxon>
        <taxon>Coniophorineae</taxon>
        <taxon>Coniophoraceae</taxon>
        <taxon>Coniophora</taxon>
    </lineage>
</organism>
<dbReference type="RefSeq" id="XP_007768349.1">
    <property type="nucleotide sequence ID" value="XM_007770159.1"/>
</dbReference>
<dbReference type="AlphaFoldDB" id="A0A5M3MPB8"/>
<dbReference type="PANTHER" id="PTHR44472">
    <property type="entry name" value="DDB1- AND CUL4-ASSOCIATED FACTOR 4-RELATED"/>
    <property type="match status" value="1"/>
</dbReference>
<accession>A0A5M3MPB8</accession>
<evidence type="ECO:0000313" key="5">
    <source>
        <dbReference type="Proteomes" id="UP000053558"/>
    </source>
</evidence>